<accession>A0ABQ8VUS3</accession>
<dbReference type="Proteomes" id="UP001150217">
    <property type="component" value="Unassembled WGS sequence"/>
</dbReference>
<dbReference type="EMBL" id="JANVFT010000016">
    <property type="protein sequence ID" value="KAJ4498310.1"/>
    <property type="molecule type" value="Genomic_DNA"/>
</dbReference>
<proteinExistence type="predicted"/>
<protein>
    <submittedName>
        <fullName evidence="1">Uncharacterized protein</fullName>
    </submittedName>
</protein>
<keyword evidence="2" id="KW-1185">Reference proteome</keyword>
<organism evidence="1 2">
    <name type="scientific">Lentinula lateritia</name>
    <dbReference type="NCBI Taxonomy" id="40482"/>
    <lineage>
        <taxon>Eukaryota</taxon>
        <taxon>Fungi</taxon>
        <taxon>Dikarya</taxon>
        <taxon>Basidiomycota</taxon>
        <taxon>Agaricomycotina</taxon>
        <taxon>Agaricomycetes</taxon>
        <taxon>Agaricomycetidae</taxon>
        <taxon>Agaricales</taxon>
        <taxon>Marasmiineae</taxon>
        <taxon>Omphalotaceae</taxon>
        <taxon>Lentinula</taxon>
    </lineage>
</organism>
<name>A0ABQ8VUS3_9AGAR</name>
<evidence type="ECO:0000313" key="1">
    <source>
        <dbReference type="EMBL" id="KAJ4498310.1"/>
    </source>
</evidence>
<reference evidence="1" key="1">
    <citation type="submission" date="2022-08" db="EMBL/GenBank/DDBJ databases">
        <title>A Global Phylogenomic Analysis of the Shiitake Genus Lentinula.</title>
        <authorList>
            <consortium name="DOE Joint Genome Institute"/>
            <person name="Sierra-Patev S."/>
            <person name="Min B."/>
            <person name="Naranjo-Ortiz M."/>
            <person name="Looney B."/>
            <person name="Konkel Z."/>
            <person name="Slot J.C."/>
            <person name="Sakamoto Y."/>
            <person name="Steenwyk J.L."/>
            <person name="Rokas A."/>
            <person name="Carro J."/>
            <person name="Camarero S."/>
            <person name="Ferreira P."/>
            <person name="Molpeceres G."/>
            <person name="Ruiz-Duenas F.J."/>
            <person name="Serrano A."/>
            <person name="Henrissat B."/>
            <person name="Drula E."/>
            <person name="Hughes K.W."/>
            <person name="Mata J.L."/>
            <person name="Ishikawa N.K."/>
            <person name="Vargas-Isla R."/>
            <person name="Ushijima S."/>
            <person name="Smith C.A."/>
            <person name="Ahrendt S."/>
            <person name="Andreopoulos W."/>
            <person name="He G."/>
            <person name="Labutti K."/>
            <person name="Lipzen A."/>
            <person name="Ng V."/>
            <person name="Riley R."/>
            <person name="Sandor L."/>
            <person name="Barry K."/>
            <person name="Martinez A.T."/>
            <person name="Xiao Y."/>
            <person name="Gibbons J.G."/>
            <person name="Terashima K."/>
            <person name="Grigoriev I.V."/>
            <person name="Hibbett D.S."/>
        </authorList>
    </citation>
    <scope>NUCLEOTIDE SEQUENCE</scope>
    <source>
        <strain evidence="1">RHP3577 ss4</strain>
    </source>
</reference>
<evidence type="ECO:0000313" key="2">
    <source>
        <dbReference type="Proteomes" id="UP001150217"/>
    </source>
</evidence>
<gene>
    <name evidence="1" type="ORF">C8R41DRAFT_818706</name>
</gene>
<sequence>MHSYAMYLTRRLSVSESVRNEFQYQQPHPLEDYLLGFLLPRLMGRHPPTPTHTSLKSHLILSRRV</sequence>
<comment type="caution">
    <text evidence="1">The sequence shown here is derived from an EMBL/GenBank/DDBJ whole genome shotgun (WGS) entry which is preliminary data.</text>
</comment>